<comment type="caution">
    <text evidence="1">The sequence shown here is derived from an EMBL/GenBank/DDBJ whole genome shotgun (WGS) entry which is preliminary data.</text>
</comment>
<gene>
    <name evidence="1" type="ORF">N3K66_007120</name>
</gene>
<evidence type="ECO:0000313" key="2">
    <source>
        <dbReference type="Proteomes" id="UP001163324"/>
    </source>
</evidence>
<reference evidence="1" key="1">
    <citation type="submission" date="2022-10" db="EMBL/GenBank/DDBJ databases">
        <title>Complete Genome of Trichothecium roseum strain YXFP-22015, a Plant Pathogen Isolated from Citrus.</title>
        <authorList>
            <person name="Wang Y."/>
            <person name="Zhu L."/>
        </authorList>
    </citation>
    <scope>NUCLEOTIDE SEQUENCE</scope>
    <source>
        <strain evidence="1">YXFP-22015</strain>
    </source>
</reference>
<accession>A0ACC0UX84</accession>
<dbReference type="Proteomes" id="UP001163324">
    <property type="component" value="Chromosome 6"/>
</dbReference>
<evidence type="ECO:0000313" key="1">
    <source>
        <dbReference type="EMBL" id="KAI9898760.1"/>
    </source>
</evidence>
<keyword evidence="2" id="KW-1185">Reference proteome</keyword>
<proteinExistence type="predicted"/>
<protein>
    <submittedName>
        <fullName evidence="1">Uncharacterized protein</fullName>
    </submittedName>
</protein>
<name>A0ACC0UX84_9HYPO</name>
<dbReference type="EMBL" id="CM047945">
    <property type="protein sequence ID" value="KAI9898760.1"/>
    <property type="molecule type" value="Genomic_DNA"/>
</dbReference>
<sequence>MAAKGVGCLAEAMSALRVSAARPVTQRTFARPMATEASSPTTTTSTTISRSATSQTIMAAYNPVMNVPLTIHAFPSLEPVALEHWSVEHLYLPLRRDILQHAVVYEGDNTRQGTASTKNRYEVHGSHRKMRPQKGSGKSRMGTRQSPLLRGGGKTFGPRPRDFGTRLNRKEYDKAWRTALSYRYRRGELLVCEDGMDLPLPEDFLNVPAKFLKDGLRQAYVARYMKGVLDSLGLGRPDGRTLFVTGDRRETLYGAMEEISEEGRALEYDDVDVKDLLEEGKVVMERAVLKEMIEAHQSDLVANIVVNGFAHSGPPVGKEVLGV</sequence>
<organism evidence="1 2">
    <name type="scientific">Trichothecium roseum</name>
    <dbReference type="NCBI Taxonomy" id="47278"/>
    <lineage>
        <taxon>Eukaryota</taxon>
        <taxon>Fungi</taxon>
        <taxon>Dikarya</taxon>
        <taxon>Ascomycota</taxon>
        <taxon>Pezizomycotina</taxon>
        <taxon>Sordariomycetes</taxon>
        <taxon>Hypocreomycetidae</taxon>
        <taxon>Hypocreales</taxon>
        <taxon>Hypocreales incertae sedis</taxon>
        <taxon>Trichothecium</taxon>
    </lineage>
</organism>